<keyword evidence="2" id="KW-1185">Reference proteome</keyword>
<proteinExistence type="predicted"/>
<reference evidence="1" key="2">
    <citation type="submission" date="2022-05" db="EMBL/GenBank/DDBJ databases">
        <authorList>
            <person name="Proctor A.L."/>
            <person name="Phillips G.J."/>
            <person name="Wannemuehler M.J."/>
        </authorList>
    </citation>
    <scope>NUCLEOTIDE SEQUENCE</scope>
    <source>
        <strain evidence="1">ASF457</strain>
    </source>
</reference>
<dbReference type="RefSeq" id="WP_023275322.1">
    <property type="nucleotide sequence ID" value="NZ_CP097562.1"/>
</dbReference>
<dbReference type="Proteomes" id="UP000017429">
    <property type="component" value="Chromosome"/>
</dbReference>
<accession>V2Q1K8</accession>
<evidence type="ECO:0000313" key="2">
    <source>
        <dbReference type="Proteomes" id="UP000017429"/>
    </source>
</evidence>
<organism evidence="1 2">
    <name type="scientific">Mucispirillum schaedleri ASF457</name>
    <dbReference type="NCBI Taxonomy" id="1379858"/>
    <lineage>
        <taxon>Bacteria</taxon>
        <taxon>Pseudomonadati</taxon>
        <taxon>Deferribacterota</taxon>
        <taxon>Deferribacteres</taxon>
        <taxon>Deferribacterales</taxon>
        <taxon>Mucispirillaceae</taxon>
        <taxon>Mucispirillum</taxon>
    </lineage>
</organism>
<reference evidence="1" key="3">
    <citation type="submission" date="2022-06" db="EMBL/GenBank/DDBJ databases">
        <title>Resources to Facilitate Use of the Altered Schaedler Flora (ASF) Mouse Model to Study Microbiome Function.</title>
        <authorList>
            <person name="Proctor A."/>
            <person name="Parvinroo S."/>
            <person name="Richie T."/>
            <person name="Jia X."/>
            <person name="Lee S.T.M."/>
            <person name="Karp P.D."/>
            <person name="Paley S."/>
            <person name="Kostic A.D."/>
            <person name="Pierre J.F."/>
            <person name="Wannemuehler M.J."/>
            <person name="Phillips G.J."/>
        </authorList>
    </citation>
    <scope>NUCLEOTIDE SEQUENCE</scope>
    <source>
        <strain evidence="1">ASF457</strain>
    </source>
</reference>
<protein>
    <submittedName>
        <fullName evidence="1">Uncharacterized protein</fullName>
    </submittedName>
</protein>
<evidence type="ECO:0000313" key="1">
    <source>
        <dbReference type="EMBL" id="USF23952.1"/>
    </source>
</evidence>
<gene>
    <name evidence="1" type="ORF">N508_001025</name>
</gene>
<name>V2Q1K8_9BACT</name>
<sequence>MFINRLTAGIVMILVILSPLSLKAEADVTLAESMLANLTAANTKKVVLTGKHGVLKIFFEKAGGYKSANNFIDLTYEDINSKFKMQGESIAITQDGKLVFAVNGDKVYAKAVHGCKENLKVIFKNVEYVYNEHYMLINHKNNKYNFSEVVYDIDKHNIKVYNDGKYIKMVEMEQ</sequence>
<dbReference type="AlphaFoldDB" id="V2Q1K8"/>
<reference evidence="1" key="1">
    <citation type="journal article" date="2014" name="Genome Announc.">
        <title>Draft genome sequences of the altered schaedler flora, a defined bacterial community from gnotobiotic mice.</title>
        <authorList>
            <person name="Wannemuehler M.J."/>
            <person name="Overstreet A.M."/>
            <person name="Ward D.V."/>
            <person name="Phillips G.J."/>
        </authorList>
    </citation>
    <scope>NUCLEOTIDE SEQUENCE</scope>
    <source>
        <strain evidence="1">ASF457</strain>
    </source>
</reference>
<dbReference type="KEGG" id="msch:N508_001025"/>
<dbReference type="EMBL" id="CP097562">
    <property type="protein sequence ID" value="USF23952.1"/>
    <property type="molecule type" value="Genomic_DNA"/>
</dbReference>